<evidence type="ECO:0000313" key="2">
    <source>
        <dbReference type="EMBL" id="CAB9527924.1"/>
    </source>
</evidence>
<evidence type="ECO:0000313" key="3">
    <source>
        <dbReference type="Proteomes" id="UP001153069"/>
    </source>
</evidence>
<accession>A0A9N8EZK2</accession>
<feature type="region of interest" description="Disordered" evidence="1">
    <location>
        <begin position="313"/>
        <end position="363"/>
    </location>
</feature>
<comment type="caution">
    <text evidence="2">The sequence shown here is derived from an EMBL/GenBank/DDBJ whole genome shotgun (WGS) entry which is preliminary data.</text>
</comment>
<feature type="region of interest" description="Disordered" evidence="1">
    <location>
        <begin position="63"/>
        <end position="159"/>
    </location>
</feature>
<evidence type="ECO:0000256" key="1">
    <source>
        <dbReference type="SAM" id="MobiDB-lite"/>
    </source>
</evidence>
<feature type="compositionally biased region" description="Low complexity" evidence="1">
    <location>
        <begin position="582"/>
        <end position="602"/>
    </location>
</feature>
<keyword evidence="3" id="KW-1185">Reference proteome</keyword>
<organism evidence="2 3">
    <name type="scientific">Seminavis robusta</name>
    <dbReference type="NCBI Taxonomy" id="568900"/>
    <lineage>
        <taxon>Eukaryota</taxon>
        <taxon>Sar</taxon>
        <taxon>Stramenopiles</taxon>
        <taxon>Ochrophyta</taxon>
        <taxon>Bacillariophyta</taxon>
        <taxon>Bacillariophyceae</taxon>
        <taxon>Bacillariophycidae</taxon>
        <taxon>Naviculales</taxon>
        <taxon>Naviculaceae</taxon>
        <taxon>Seminavis</taxon>
    </lineage>
</organism>
<feature type="region of interest" description="Disordered" evidence="1">
    <location>
        <begin position="489"/>
        <end position="516"/>
    </location>
</feature>
<feature type="region of interest" description="Disordered" evidence="1">
    <location>
        <begin position="384"/>
        <end position="452"/>
    </location>
</feature>
<sequence>MRHSTSNEGPASGQIVSFPTDASLNDSLSSLGSFMSFEDESEQFSVEIQVEFEVDMQAIPRLGPIKKRSRPRSYGHRIPTTPVSMGGSPLSRTHSSPDLAEGASPRVALPSRWRSKSCESSPAAPQRSSRRLMGGNGRARPTIATGKDATSDSLDCGSAHSATSLKLKSLLQQQQLASSRWAPDESHGGGNNQNNNSSISGRWQDSVATCNESVSRWSTSFTSSQMDQLSTKPRFPRRKTSGLIVGGTMVNTDNVKAAAGKNTEWQSNNGSQNMFHNSSGGSQWDLTDTTATETASFATGRATTGSSAIEDFSTESAGSRSTNKVEVDFGSFVPSTPETPSAAVPRTTRPRPQLPNRQKSFRRGMSMALVAKAAFVNRRAKFVKQRSEPSLPDRQASDLTLTSRASSCISEDDTTASGSDQKKSSYRRQRSMPLPYARISTKSEEKPVVKTSAPAPTLVQTYGLADLRKQKSLSCLSIDVPHLPERQVSETSTLLGDSSRDRGTNTGALQKQKSLSHLALTLPRRLPSEASLRSLNPGESDSPEEASDSSSYEGLLDCSTRVVLAGPPSPPKRQVSREFSGHSKSSSHSKTTTTRLTNMNSTPKVPQVLDDTPIVITAENRRLSLTKQWSEPNALSLKKLMLETREPPASDCRSLDSLLLLERPNKRQALLASWGQGDPHDASTPDLIAECGRLFLPLAQHRLPPERSCSCSGGSA</sequence>
<feature type="compositionally biased region" description="Polar residues" evidence="1">
    <location>
        <begin position="397"/>
        <end position="419"/>
    </location>
</feature>
<dbReference type="EMBL" id="CAICTM010002103">
    <property type="protein sequence ID" value="CAB9527924.1"/>
    <property type="molecule type" value="Genomic_DNA"/>
</dbReference>
<reference evidence="2" key="1">
    <citation type="submission" date="2020-06" db="EMBL/GenBank/DDBJ databases">
        <authorList>
            <consortium name="Plant Systems Biology data submission"/>
        </authorList>
    </citation>
    <scope>NUCLEOTIDE SEQUENCE</scope>
    <source>
        <strain evidence="2">D6</strain>
    </source>
</reference>
<gene>
    <name evidence="2" type="ORF">SEMRO_2105_G314770.1</name>
</gene>
<feature type="region of interest" description="Disordered" evidence="1">
    <location>
        <begin position="1"/>
        <end position="21"/>
    </location>
</feature>
<protein>
    <submittedName>
        <fullName evidence="2">Uncharacterized protein</fullName>
    </submittedName>
</protein>
<feature type="region of interest" description="Disordered" evidence="1">
    <location>
        <begin position="264"/>
        <end position="283"/>
    </location>
</feature>
<dbReference type="AlphaFoldDB" id="A0A9N8EZK2"/>
<dbReference type="Proteomes" id="UP001153069">
    <property type="component" value="Unassembled WGS sequence"/>
</dbReference>
<proteinExistence type="predicted"/>
<name>A0A9N8EZK2_9STRA</name>
<feature type="compositionally biased region" description="Polar residues" evidence="1">
    <location>
        <begin position="314"/>
        <end position="324"/>
    </location>
</feature>
<feature type="region of interest" description="Disordered" evidence="1">
    <location>
        <begin position="528"/>
        <end position="606"/>
    </location>
</feature>
<feature type="region of interest" description="Disordered" evidence="1">
    <location>
        <begin position="176"/>
        <end position="201"/>
    </location>
</feature>
<feature type="compositionally biased region" description="Basic residues" evidence="1">
    <location>
        <begin position="64"/>
        <end position="75"/>
    </location>
</feature>
<feature type="compositionally biased region" description="Low complexity" evidence="1">
    <location>
        <begin position="192"/>
        <end position="201"/>
    </location>
</feature>
<feature type="compositionally biased region" description="Polar residues" evidence="1">
    <location>
        <begin position="504"/>
        <end position="515"/>
    </location>
</feature>